<comment type="caution">
    <text evidence="17">The sequence shown here is derived from an EMBL/GenBank/DDBJ whole genome shotgun (WGS) entry which is preliminary data.</text>
</comment>
<dbReference type="InterPro" id="IPR001182">
    <property type="entry name" value="FtsW/RodA"/>
</dbReference>
<dbReference type="EMBL" id="SRLD01000032">
    <property type="protein sequence ID" value="TGE14644.1"/>
    <property type="molecule type" value="Genomic_DNA"/>
</dbReference>
<comment type="catalytic activity">
    <reaction evidence="15">
        <text>[GlcNAc-(1-&gt;4)-Mur2Ac(oyl-L-Ala-gamma-D-Glu-L-Lys-D-Ala-D-Ala)](n)-di-trans,octa-cis-undecaprenyl diphosphate + beta-D-GlcNAc-(1-&gt;4)-Mur2Ac(oyl-L-Ala-gamma-D-Glu-L-Lys-D-Ala-D-Ala)-di-trans,octa-cis-undecaprenyl diphosphate = [GlcNAc-(1-&gt;4)-Mur2Ac(oyl-L-Ala-gamma-D-Glu-L-Lys-D-Ala-D-Ala)](n+1)-di-trans,octa-cis-undecaprenyl diphosphate + di-trans,octa-cis-undecaprenyl diphosphate + H(+)</text>
        <dbReference type="Rhea" id="RHEA:23708"/>
        <dbReference type="Rhea" id="RHEA-COMP:9602"/>
        <dbReference type="Rhea" id="RHEA-COMP:9603"/>
        <dbReference type="ChEBI" id="CHEBI:15378"/>
        <dbReference type="ChEBI" id="CHEBI:58405"/>
        <dbReference type="ChEBI" id="CHEBI:60033"/>
        <dbReference type="ChEBI" id="CHEBI:78435"/>
        <dbReference type="EC" id="2.4.99.28"/>
    </reaction>
</comment>
<feature type="transmembrane region" description="Helical" evidence="16">
    <location>
        <begin position="51"/>
        <end position="69"/>
    </location>
</feature>
<dbReference type="Pfam" id="PF01098">
    <property type="entry name" value="FTSW_RODA_SPOVE"/>
    <property type="match status" value="1"/>
</dbReference>
<comment type="similarity">
    <text evidence="11">Belongs to the SEDS family. FtsW subfamily.</text>
</comment>
<dbReference type="EC" id="2.4.99.28" evidence="14"/>
<feature type="transmembrane region" description="Helical" evidence="16">
    <location>
        <begin position="81"/>
        <end position="100"/>
    </location>
</feature>
<dbReference type="PANTHER" id="PTHR30474:SF2">
    <property type="entry name" value="PEPTIDOGLYCAN GLYCOSYLTRANSFERASE FTSW-RELATED"/>
    <property type="match status" value="1"/>
</dbReference>
<reference evidence="17 18" key="1">
    <citation type="submission" date="2019-04" db="EMBL/GenBank/DDBJ databases">
        <authorList>
            <person name="Feng G."/>
            <person name="Zhang J."/>
            <person name="Zhu H."/>
        </authorList>
    </citation>
    <scope>NUCLEOTIDE SEQUENCE [LARGE SCALE GENOMIC DNA]</scope>
    <source>
        <strain evidence="17 18">JCM 17223</strain>
    </source>
</reference>
<dbReference type="GO" id="GO:0015648">
    <property type="term" value="F:lipid-linked peptidoglycan transporter activity"/>
    <property type="evidence" value="ECO:0007669"/>
    <property type="project" value="TreeGrafter"/>
</dbReference>
<name>A0A4Z0PIF1_9BACT</name>
<evidence type="ECO:0000256" key="16">
    <source>
        <dbReference type="SAM" id="Phobius"/>
    </source>
</evidence>
<keyword evidence="4 16" id="KW-0812">Transmembrane</keyword>
<keyword evidence="5" id="KW-0133">Cell shape</keyword>
<evidence type="ECO:0000256" key="2">
    <source>
        <dbReference type="ARBA" id="ARBA00022676"/>
    </source>
</evidence>
<evidence type="ECO:0000256" key="14">
    <source>
        <dbReference type="ARBA" id="ARBA00044770"/>
    </source>
</evidence>
<dbReference type="GO" id="GO:0008360">
    <property type="term" value="P:regulation of cell shape"/>
    <property type="evidence" value="ECO:0007669"/>
    <property type="project" value="UniProtKB-KW"/>
</dbReference>
<dbReference type="GO" id="GO:0009252">
    <property type="term" value="P:peptidoglycan biosynthetic process"/>
    <property type="evidence" value="ECO:0007669"/>
    <property type="project" value="UniProtKB-KW"/>
</dbReference>
<evidence type="ECO:0000256" key="4">
    <source>
        <dbReference type="ARBA" id="ARBA00022692"/>
    </source>
</evidence>
<evidence type="ECO:0000256" key="11">
    <source>
        <dbReference type="ARBA" id="ARBA00038053"/>
    </source>
</evidence>
<dbReference type="Proteomes" id="UP000297739">
    <property type="component" value="Unassembled WGS sequence"/>
</dbReference>
<evidence type="ECO:0000256" key="1">
    <source>
        <dbReference type="ARBA" id="ARBA00004141"/>
    </source>
</evidence>
<organism evidence="17 18">
    <name type="scientific">Hymenobacter elongatus</name>
    <dbReference type="NCBI Taxonomy" id="877208"/>
    <lineage>
        <taxon>Bacteria</taxon>
        <taxon>Pseudomonadati</taxon>
        <taxon>Bacteroidota</taxon>
        <taxon>Cytophagia</taxon>
        <taxon>Cytophagales</taxon>
        <taxon>Hymenobacteraceae</taxon>
        <taxon>Hymenobacter</taxon>
    </lineage>
</organism>
<dbReference type="PANTHER" id="PTHR30474">
    <property type="entry name" value="CELL CYCLE PROTEIN"/>
    <property type="match status" value="1"/>
</dbReference>
<keyword evidence="17" id="KW-0132">Cell division</keyword>
<proteinExistence type="inferred from homology"/>
<dbReference type="RefSeq" id="WP_135498698.1">
    <property type="nucleotide sequence ID" value="NZ_SRLD01000032.1"/>
</dbReference>
<dbReference type="GO" id="GO:0005886">
    <property type="term" value="C:plasma membrane"/>
    <property type="evidence" value="ECO:0007669"/>
    <property type="project" value="TreeGrafter"/>
</dbReference>
<sequence length="392" mass="42755">MDPIKTWLQRNLKGDPILWAIVILFSLISIAVVYSATGTLAYKKMSGNTEYFLFKHTSLIVVGLGFMWLAHRIDYRYYSRISLYALLISVPLLLFTFFMGSNINEASRWLTIPVVNQTFQPSDLAKLALISHLASMLSRRQQHVNDFKATLLPVMIWVGVICGLIILTNASTALLLFATCLLLMFIGRVPLKQMAVMVAIGAVVGGIGLASGQRFKTVQSRIENFTDKTKPVPFQLEHSYIAIATGGITGKGPGQSTERNILPHPYSDFIYAVIIEEYGLAGGAFVLFLYLAFLYRGLKTVMNSYGAFGGLLSAGLAFSLVLQAMVNMGVAVGLGPITGLPLPLLSMGGTSLIFTGISIGIILSVSRGEREVRPMTGEPDDTIRIPKKTAYA</sequence>
<comment type="subcellular location">
    <subcellularLocation>
        <location evidence="1">Membrane</location>
        <topology evidence="1">Multi-pass membrane protein</topology>
    </subcellularLocation>
</comment>
<feature type="transmembrane region" description="Helical" evidence="16">
    <location>
        <begin position="194"/>
        <end position="212"/>
    </location>
</feature>
<evidence type="ECO:0000256" key="10">
    <source>
        <dbReference type="ARBA" id="ARBA00033270"/>
    </source>
</evidence>
<keyword evidence="2" id="KW-0328">Glycosyltransferase</keyword>
<feature type="transmembrane region" description="Helical" evidence="16">
    <location>
        <begin position="305"/>
        <end position="324"/>
    </location>
</feature>
<dbReference type="AlphaFoldDB" id="A0A4Z0PIF1"/>
<dbReference type="GO" id="GO:0051301">
    <property type="term" value="P:cell division"/>
    <property type="evidence" value="ECO:0007669"/>
    <property type="project" value="UniProtKB-KW"/>
</dbReference>
<keyword evidence="7 16" id="KW-1133">Transmembrane helix</keyword>
<protein>
    <recommendedName>
        <fullName evidence="12">Probable peptidoglycan glycosyltransferase FtsW</fullName>
        <ecNumber evidence="14">2.4.99.28</ecNumber>
    </recommendedName>
    <alternativeName>
        <fullName evidence="13">Cell division protein FtsW</fullName>
    </alternativeName>
    <alternativeName>
        <fullName evidence="10">Cell wall polymerase</fullName>
    </alternativeName>
    <alternativeName>
        <fullName evidence="9">Peptidoglycan polymerase</fullName>
    </alternativeName>
</protein>
<feature type="transmembrane region" description="Helical" evidence="16">
    <location>
        <begin position="17"/>
        <end position="36"/>
    </location>
</feature>
<evidence type="ECO:0000313" key="17">
    <source>
        <dbReference type="EMBL" id="TGE14644.1"/>
    </source>
</evidence>
<keyword evidence="18" id="KW-1185">Reference proteome</keyword>
<keyword evidence="6" id="KW-0573">Peptidoglycan synthesis</keyword>
<dbReference type="OrthoDB" id="9812661at2"/>
<dbReference type="GO" id="GO:0032153">
    <property type="term" value="C:cell division site"/>
    <property type="evidence" value="ECO:0007669"/>
    <property type="project" value="TreeGrafter"/>
</dbReference>
<evidence type="ECO:0000256" key="5">
    <source>
        <dbReference type="ARBA" id="ARBA00022960"/>
    </source>
</evidence>
<feature type="transmembrane region" description="Helical" evidence="16">
    <location>
        <begin position="154"/>
        <end position="187"/>
    </location>
</feature>
<evidence type="ECO:0000256" key="13">
    <source>
        <dbReference type="ARBA" id="ARBA00041418"/>
    </source>
</evidence>
<evidence type="ECO:0000313" key="18">
    <source>
        <dbReference type="Proteomes" id="UP000297739"/>
    </source>
</evidence>
<evidence type="ECO:0000256" key="9">
    <source>
        <dbReference type="ARBA" id="ARBA00032370"/>
    </source>
</evidence>
<evidence type="ECO:0000256" key="15">
    <source>
        <dbReference type="ARBA" id="ARBA00049902"/>
    </source>
</evidence>
<feature type="transmembrane region" description="Helical" evidence="16">
    <location>
        <begin position="344"/>
        <end position="365"/>
    </location>
</feature>
<evidence type="ECO:0000256" key="12">
    <source>
        <dbReference type="ARBA" id="ARBA00041185"/>
    </source>
</evidence>
<evidence type="ECO:0000256" key="7">
    <source>
        <dbReference type="ARBA" id="ARBA00022989"/>
    </source>
</evidence>
<dbReference type="GO" id="GO:0008955">
    <property type="term" value="F:peptidoglycan glycosyltransferase activity"/>
    <property type="evidence" value="ECO:0007669"/>
    <property type="project" value="UniProtKB-EC"/>
</dbReference>
<gene>
    <name evidence="17" type="ORF">E5J99_15370</name>
</gene>
<keyword evidence="3" id="KW-0808">Transferase</keyword>
<evidence type="ECO:0000256" key="3">
    <source>
        <dbReference type="ARBA" id="ARBA00022679"/>
    </source>
</evidence>
<evidence type="ECO:0000256" key="8">
    <source>
        <dbReference type="ARBA" id="ARBA00023136"/>
    </source>
</evidence>
<accession>A0A4Z0PIF1</accession>
<feature type="transmembrane region" description="Helical" evidence="16">
    <location>
        <begin position="269"/>
        <end position="293"/>
    </location>
</feature>
<keyword evidence="8 16" id="KW-0472">Membrane</keyword>
<keyword evidence="17" id="KW-0131">Cell cycle</keyword>
<evidence type="ECO:0000256" key="6">
    <source>
        <dbReference type="ARBA" id="ARBA00022984"/>
    </source>
</evidence>